<dbReference type="SUPFAM" id="SSF57701">
    <property type="entry name" value="Zn2/Cys6 DNA-binding domain"/>
    <property type="match status" value="1"/>
</dbReference>
<evidence type="ECO:0000259" key="3">
    <source>
        <dbReference type="PROSITE" id="PS50048"/>
    </source>
</evidence>
<keyword evidence="1" id="KW-0539">Nucleus</keyword>
<dbReference type="Pfam" id="PF00172">
    <property type="entry name" value="Zn_clus"/>
    <property type="match status" value="1"/>
</dbReference>
<sequence length="408" mass="46226">MTSSPKPPQHPHKRRPHSKTKTGCRVCKARKVKCGEERPSCRNCVRRQLRCDFDGCRATASPSSVNDDSNHSPGPGQHVAVAHPIESPRPGPPGPLTAGTGLAGYSWVTALDLELLHHYTISTCLTFSSHQMTRDFWRVNLPQMGFTHPYILRGILSLSALHLARSRASQRDMLIEQAIIHHNAASAMALPLISSINPDITMPLTYFSILTSNIAFASPKEPSNFLIISDGIVPEWLLLLRGVRTFFEADGGAMHASSLGMMFYAGRRLDEAWERQEPDEHEGLKDLECRIQTHVYDRKKVEVLLSGTCSLKRAFQLFRDSGDDDDMRLRSVCIWMFKINDEFVSLLRADDHEALCVLGFFCVLLERLDNKWWIKGWGVHLIERIYSALDEGYRLWIRWPIEEIGWAP</sequence>
<feature type="region of interest" description="Disordered" evidence="2">
    <location>
        <begin position="62"/>
        <end position="97"/>
    </location>
</feature>
<gene>
    <name evidence="4" type="ORF">SLS62_010724</name>
</gene>
<evidence type="ECO:0000256" key="1">
    <source>
        <dbReference type="ARBA" id="ARBA00023242"/>
    </source>
</evidence>
<dbReference type="InterPro" id="IPR052400">
    <property type="entry name" value="Zn2-C6_fungal_TF"/>
</dbReference>
<feature type="compositionally biased region" description="Basic residues" evidence="2">
    <location>
        <begin position="9"/>
        <end position="22"/>
    </location>
</feature>
<dbReference type="EMBL" id="JAKJXP020000142">
    <property type="protein sequence ID" value="KAK7742416.1"/>
    <property type="molecule type" value="Genomic_DNA"/>
</dbReference>
<dbReference type="PANTHER" id="PTHR47657:SF7">
    <property type="entry name" value="STEROL REGULATORY ELEMENT-BINDING PROTEIN ECM22"/>
    <property type="match status" value="1"/>
</dbReference>
<feature type="domain" description="Zn(2)-C6 fungal-type" evidence="3">
    <location>
        <begin position="23"/>
        <end position="53"/>
    </location>
</feature>
<dbReference type="GO" id="GO:0000981">
    <property type="term" value="F:DNA-binding transcription factor activity, RNA polymerase II-specific"/>
    <property type="evidence" value="ECO:0007669"/>
    <property type="project" value="InterPro"/>
</dbReference>
<dbReference type="PANTHER" id="PTHR47657">
    <property type="entry name" value="STEROL REGULATORY ELEMENT-BINDING PROTEIN ECM22"/>
    <property type="match status" value="1"/>
</dbReference>
<dbReference type="InterPro" id="IPR036864">
    <property type="entry name" value="Zn2-C6_fun-type_DNA-bd_sf"/>
</dbReference>
<proteinExistence type="predicted"/>
<feature type="region of interest" description="Disordered" evidence="2">
    <location>
        <begin position="1"/>
        <end position="22"/>
    </location>
</feature>
<dbReference type="SMART" id="SM00066">
    <property type="entry name" value="GAL4"/>
    <property type="match status" value="1"/>
</dbReference>
<dbReference type="GO" id="GO:0008270">
    <property type="term" value="F:zinc ion binding"/>
    <property type="evidence" value="ECO:0007669"/>
    <property type="project" value="InterPro"/>
</dbReference>
<dbReference type="AlphaFoldDB" id="A0AAN9YHH4"/>
<dbReference type="InterPro" id="IPR001138">
    <property type="entry name" value="Zn2Cys6_DnaBD"/>
</dbReference>
<dbReference type="Gene3D" id="4.10.240.10">
    <property type="entry name" value="Zn(2)-C6 fungal-type DNA-binding domain"/>
    <property type="match status" value="1"/>
</dbReference>
<comment type="caution">
    <text evidence="4">The sequence shown here is derived from an EMBL/GenBank/DDBJ whole genome shotgun (WGS) entry which is preliminary data.</text>
</comment>
<dbReference type="PROSITE" id="PS50048">
    <property type="entry name" value="ZN2_CY6_FUNGAL_2"/>
    <property type="match status" value="1"/>
</dbReference>
<protein>
    <recommendedName>
        <fullName evidence="3">Zn(2)-C6 fungal-type domain-containing protein</fullName>
    </recommendedName>
</protein>
<dbReference type="CDD" id="cd00067">
    <property type="entry name" value="GAL4"/>
    <property type="match status" value="1"/>
</dbReference>
<evidence type="ECO:0000313" key="5">
    <source>
        <dbReference type="Proteomes" id="UP001320420"/>
    </source>
</evidence>
<reference evidence="4 5" key="1">
    <citation type="submission" date="2024-02" db="EMBL/GenBank/DDBJ databases">
        <title>De novo assembly and annotation of 12 fungi associated with fruit tree decline syndrome in Ontario, Canada.</title>
        <authorList>
            <person name="Sulman M."/>
            <person name="Ellouze W."/>
            <person name="Ilyukhin E."/>
        </authorList>
    </citation>
    <scope>NUCLEOTIDE SEQUENCE [LARGE SCALE GENOMIC DNA]</scope>
    <source>
        <strain evidence="4 5">M11/M66-122</strain>
    </source>
</reference>
<organism evidence="4 5">
    <name type="scientific">Diatrype stigma</name>
    <dbReference type="NCBI Taxonomy" id="117547"/>
    <lineage>
        <taxon>Eukaryota</taxon>
        <taxon>Fungi</taxon>
        <taxon>Dikarya</taxon>
        <taxon>Ascomycota</taxon>
        <taxon>Pezizomycotina</taxon>
        <taxon>Sordariomycetes</taxon>
        <taxon>Xylariomycetidae</taxon>
        <taxon>Xylariales</taxon>
        <taxon>Diatrypaceae</taxon>
        <taxon>Diatrype</taxon>
    </lineage>
</organism>
<evidence type="ECO:0000256" key="2">
    <source>
        <dbReference type="SAM" id="MobiDB-lite"/>
    </source>
</evidence>
<dbReference type="PROSITE" id="PS00463">
    <property type="entry name" value="ZN2_CY6_FUNGAL_1"/>
    <property type="match status" value="1"/>
</dbReference>
<evidence type="ECO:0000313" key="4">
    <source>
        <dbReference type="EMBL" id="KAK7742416.1"/>
    </source>
</evidence>
<dbReference type="InterPro" id="IPR021858">
    <property type="entry name" value="Fun_TF"/>
</dbReference>
<dbReference type="Pfam" id="PF11951">
    <property type="entry name" value="Fungal_trans_2"/>
    <property type="match status" value="1"/>
</dbReference>
<name>A0AAN9YHH4_9PEZI</name>
<keyword evidence="5" id="KW-1185">Reference proteome</keyword>
<accession>A0AAN9YHH4</accession>
<dbReference type="Proteomes" id="UP001320420">
    <property type="component" value="Unassembled WGS sequence"/>
</dbReference>